<organism evidence="1">
    <name type="scientific">Aureoumbra lagunensis</name>
    <dbReference type="NCBI Taxonomy" id="44058"/>
    <lineage>
        <taxon>Eukaryota</taxon>
        <taxon>Sar</taxon>
        <taxon>Stramenopiles</taxon>
        <taxon>Ochrophyta</taxon>
        <taxon>Pelagophyceae</taxon>
        <taxon>Pelagomonadales</taxon>
        <taxon>Aureoumbra</taxon>
    </lineage>
</organism>
<accession>A0A7S3NQ05</accession>
<name>A0A7S3NQ05_9STRA</name>
<sequence length="587" mass="66975">MAARALEDQKFERRSKLEREVKGYRDMVDGRLKKRRARLLDYEKNVLWIEEPGKMRFCFRKAAQSTSDDIRKLVFEDAPSAKLFLSRRKCQGNDKATLIQAQARRLIIKMKLRSEKALTLLNSPRTRQRRHAAEQEKLRAKLLRAHKSTFPFERENELEALAYLADLLDEISAIAYEGTLTFARPGILPTDGMLALGLIDPFIQEMCEDRQTAANVAASAIVLQKQQQNTQEDTTKNFWHTLNIKNCFDESSFPEQDDTSTLQTATTLIKQEEANCELRFYQQALERSLSPKTALCVLLASASSLRSFEEAWDLITESVLPLPLRFIPKFPLGSKRILCFLDARDGMLVAASSTQHWLDPHARDDDLVDCLLRAFTSTQHCQNYDQHCQNYDLIVVETYYFEYAVHVIQSEPIRCAERDISVSLGLFSFDELLELVSSSSNSKYHEAQWQQKSSSLLVYSCFNANRRFEYRVREFRLGATIPRKEQLFPRARGSLDLVIDNGKHPAASSSLNYSATFSDDASSVDTSSIASSMEDSVVASTTENSNTYYSCSSENKSSIEKKDSDDIQCGGVKKDFYKPLERIPSFR</sequence>
<protein>
    <submittedName>
        <fullName evidence="1">Uncharacterized protein</fullName>
    </submittedName>
</protein>
<evidence type="ECO:0000313" key="1">
    <source>
        <dbReference type="EMBL" id="CAE0374528.1"/>
    </source>
</evidence>
<dbReference type="AlphaFoldDB" id="A0A7S3NQ05"/>
<gene>
    <name evidence="1" type="ORF">ALAG00032_LOCUS15331</name>
</gene>
<reference evidence="1" key="1">
    <citation type="submission" date="2021-01" db="EMBL/GenBank/DDBJ databases">
        <authorList>
            <person name="Corre E."/>
            <person name="Pelletier E."/>
            <person name="Niang G."/>
            <person name="Scheremetjew M."/>
            <person name="Finn R."/>
            <person name="Kale V."/>
            <person name="Holt S."/>
            <person name="Cochrane G."/>
            <person name="Meng A."/>
            <person name="Brown T."/>
            <person name="Cohen L."/>
        </authorList>
    </citation>
    <scope>NUCLEOTIDE SEQUENCE</scope>
    <source>
        <strain evidence="1">CCMP1510</strain>
    </source>
</reference>
<dbReference type="EMBL" id="HBIJ01023274">
    <property type="protein sequence ID" value="CAE0374528.1"/>
    <property type="molecule type" value="Transcribed_RNA"/>
</dbReference>
<proteinExistence type="predicted"/>